<dbReference type="PANTHER" id="PTHR43662:SF3">
    <property type="entry name" value="DOMAIN PROTEIN, PUTATIVE (AFU_ORTHOLOGUE AFUA_6G11970)-RELATED"/>
    <property type="match status" value="1"/>
</dbReference>
<dbReference type="RefSeq" id="XP_025381369.1">
    <property type="nucleotide sequence ID" value="XM_025520774.1"/>
</dbReference>
<name>A0A316YYA7_9BASI</name>
<evidence type="ECO:0000313" key="4">
    <source>
        <dbReference type="Proteomes" id="UP000245768"/>
    </source>
</evidence>
<feature type="compositionally biased region" description="Low complexity" evidence="1">
    <location>
        <begin position="432"/>
        <end position="449"/>
    </location>
</feature>
<reference evidence="3 4" key="1">
    <citation type="journal article" date="2018" name="Mol. Biol. Evol.">
        <title>Broad Genomic Sampling Reveals a Smut Pathogenic Ancestry of the Fungal Clade Ustilaginomycotina.</title>
        <authorList>
            <person name="Kijpornyongpan T."/>
            <person name="Mondo S.J."/>
            <person name="Barry K."/>
            <person name="Sandor L."/>
            <person name="Lee J."/>
            <person name="Lipzen A."/>
            <person name="Pangilinan J."/>
            <person name="LaButti K."/>
            <person name="Hainaut M."/>
            <person name="Henrissat B."/>
            <person name="Grigoriev I.V."/>
            <person name="Spatafora J.W."/>
            <person name="Aime M.C."/>
        </authorList>
    </citation>
    <scope>NUCLEOTIDE SEQUENCE [LARGE SCALE GENOMIC DNA]</scope>
    <source>
        <strain evidence="3 4">MCA 4198</strain>
    </source>
</reference>
<dbReference type="InParanoid" id="A0A316YYA7"/>
<dbReference type="InterPro" id="IPR018535">
    <property type="entry name" value="DUF1996"/>
</dbReference>
<accession>A0A316YYA7</accession>
<dbReference type="STRING" id="215250.A0A316YYA7"/>
<dbReference type="Proteomes" id="UP000245768">
    <property type="component" value="Unassembled WGS sequence"/>
</dbReference>
<dbReference type="AlphaFoldDB" id="A0A316YYA7"/>
<feature type="domain" description="DUF1996" evidence="2">
    <location>
        <begin position="41"/>
        <end position="122"/>
    </location>
</feature>
<feature type="domain" description="DUF1996" evidence="2">
    <location>
        <begin position="172"/>
        <end position="318"/>
    </location>
</feature>
<feature type="compositionally biased region" description="Low complexity" evidence="1">
    <location>
        <begin position="405"/>
        <end position="425"/>
    </location>
</feature>
<dbReference type="Pfam" id="PF09362">
    <property type="entry name" value="DUF1996"/>
    <property type="match status" value="2"/>
</dbReference>
<feature type="compositionally biased region" description="Low complexity" evidence="1">
    <location>
        <begin position="124"/>
        <end position="164"/>
    </location>
</feature>
<evidence type="ECO:0000256" key="1">
    <source>
        <dbReference type="SAM" id="MobiDB-lite"/>
    </source>
</evidence>
<feature type="compositionally biased region" description="Basic residues" evidence="1">
    <location>
        <begin position="450"/>
        <end position="468"/>
    </location>
</feature>
<proteinExistence type="predicted"/>
<organism evidence="3 4">
    <name type="scientific">Acaromyces ingoldii</name>
    <dbReference type="NCBI Taxonomy" id="215250"/>
    <lineage>
        <taxon>Eukaryota</taxon>
        <taxon>Fungi</taxon>
        <taxon>Dikarya</taxon>
        <taxon>Basidiomycota</taxon>
        <taxon>Ustilaginomycotina</taxon>
        <taxon>Exobasidiomycetes</taxon>
        <taxon>Exobasidiales</taxon>
        <taxon>Cryptobasidiaceae</taxon>
        <taxon>Acaromyces</taxon>
    </lineage>
</organism>
<dbReference type="PANTHER" id="PTHR43662">
    <property type="match status" value="1"/>
</dbReference>
<protein>
    <recommendedName>
        <fullName evidence="2">DUF1996 domain-containing protein</fullName>
    </recommendedName>
</protein>
<sequence length="475" mass="50187">MTKLSCALLVGAFFSLSFLVGHVHSFFILSHHGSLLNARLDPIVSPGKVSGHLHSFVGSSSISSDEDYDSVRGDDACTTSGVGADLSSYWTPTLFQYSQADDSFTAMNLSFVNTYYLNRGGSASDSSNSTSSSSNSTSTGSKSTSDSSKSTSGSSNSNNESSNSTKRDSSSTGKIVAFPKGFRMLAGDAMARQPANTTQLRNAISFVCLNYDGQSPQTSTIPTGPCPDGLRAQITFPSCWDGKNLDSEDHKSHVAYPEGDNADSGDCPSSHPHRFMTLFYEFVWSTGKTATNPDESKWVFANGDMQGVSFHGDFLNGWDVDVLQEAIDSCTGSLFNNLEQCAPLAKSLDRDAASKCAIKQRSSIKGISPETVSGPLKSLPGCNTIFNGKLKGQGGCSGGDEDTGSSSSSSSSSTSSSSSPASTSTSKHRSSAKAAAVRKSSTSTSPSLKTKGHGLQKKCQHYKNHQKRRLDTLES</sequence>
<evidence type="ECO:0000313" key="3">
    <source>
        <dbReference type="EMBL" id="PWN94171.1"/>
    </source>
</evidence>
<dbReference type="GeneID" id="37042690"/>
<feature type="region of interest" description="Disordered" evidence="1">
    <location>
        <begin position="122"/>
        <end position="173"/>
    </location>
</feature>
<dbReference type="OrthoDB" id="74764at2759"/>
<dbReference type="EMBL" id="KZ819634">
    <property type="protein sequence ID" value="PWN94171.1"/>
    <property type="molecule type" value="Genomic_DNA"/>
</dbReference>
<gene>
    <name evidence="3" type="ORF">FA10DRAFT_264739</name>
</gene>
<keyword evidence="4" id="KW-1185">Reference proteome</keyword>
<evidence type="ECO:0000259" key="2">
    <source>
        <dbReference type="Pfam" id="PF09362"/>
    </source>
</evidence>
<feature type="region of interest" description="Disordered" evidence="1">
    <location>
        <begin position="393"/>
        <end position="475"/>
    </location>
</feature>